<evidence type="ECO:0000256" key="1">
    <source>
        <dbReference type="ARBA" id="ARBA00009437"/>
    </source>
</evidence>
<dbReference type="InterPro" id="IPR000847">
    <property type="entry name" value="LysR_HTH_N"/>
</dbReference>
<dbReference type="GO" id="GO:0000976">
    <property type="term" value="F:transcription cis-regulatory region binding"/>
    <property type="evidence" value="ECO:0007669"/>
    <property type="project" value="TreeGrafter"/>
</dbReference>
<reference evidence="6 7" key="1">
    <citation type="submission" date="2014-03" db="EMBL/GenBank/DDBJ databases">
        <title>Genome sequence of Clostridium litorale W6, DSM 5388.</title>
        <authorList>
            <person name="Poehlein A."/>
            <person name="Jagirdar A."/>
            <person name="Khonsari B."/>
            <person name="Chibani C.M."/>
            <person name="Gutierrez Gutierrez D.A."/>
            <person name="Davydova E."/>
            <person name="Alghaithi H.S."/>
            <person name="Nair K.P."/>
            <person name="Dhamotharan K."/>
            <person name="Chandran L."/>
            <person name="G W."/>
            <person name="Daniel R."/>
        </authorList>
    </citation>
    <scope>NUCLEOTIDE SEQUENCE [LARGE SCALE GENOMIC DNA]</scope>
    <source>
        <strain evidence="6 7">W6</strain>
    </source>
</reference>
<evidence type="ECO:0000256" key="3">
    <source>
        <dbReference type="ARBA" id="ARBA00023125"/>
    </source>
</evidence>
<dbReference type="Gene3D" id="3.40.190.290">
    <property type="match status" value="1"/>
</dbReference>
<dbReference type="Gene3D" id="1.10.10.10">
    <property type="entry name" value="Winged helix-like DNA-binding domain superfamily/Winged helix DNA-binding domain"/>
    <property type="match status" value="1"/>
</dbReference>
<dbReference type="EMBL" id="JJMM01000026">
    <property type="protein sequence ID" value="KDR94004.1"/>
    <property type="molecule type" value="Genomic_DNA"/>
</dbReference>
<dbReference type="InterPro" id="IPR036388">
    <property type="entry name" value="WH-like_DNA-bd_sf"/>
</dbReference>
<evidence type="ECO:0000256" key="4">
    <source>
        <dbReference type="ARBA" id="ARBA00023163"/>
    </source>
</evidence>
<organism evidence="6 7">
    <name type="scientific">Peptoclostridium litorale DSM 5388</name>
    <dbReference type="NCBI Taxonomy" id="1121324"/>
    <lineage>
        <taxon>Bacteria</taxon>
        <taxon>Bacillati</taxon>
        <taxon>Bacillota</taxon>
        <taxon>Clostridia</taxon>
        <taxon>Peptostreptococcales</taxon>
        <taxon>Peptoclostridiaceae</taxon>
        <taxon>Peptoclostridium</taxon>
    </lineage>
</organism>
<evidence type="ECO:0000313" key="7">
    <source>
        <dbReference type="Proteomes" id="UP000027946"/>
    </source>
</evidence>
<dbReference type="AlphaFoldDB" id="A0A069RAA1"/>
<evidence type="ECO:0000256" key="2">
    <source>
        <dbReference type="ARBA" id="ARBA00023015"/>
    </source>
</evidence>
<dbReference type="PRINTS" id="PR00039">
    <property type="entry name" value="HTHLYSR"/>
</dbReference>
<dbReference type="InterPro" id="IPR047788">
    <property type="entry name" value="LysR-like_Sec_metab"/>
</dbReference>
<accession>A0A069RAA1</accession>
<dbReference type="RefSeq" id="WP_038267750.1">
    <property type="nucleotide sequence ID" value="NZ_FSRH01000003.1"/>
</dbReference>
<sequence>MDFKQLESFISIARHKSFSKAAKELFLTQPTITNHIQNLEKELGTILINRSNRTISLTKAGDILYDFAIDMINTKKNTLFTLGEYKGKIEGLIEIASSTIPEEYVVPELIKSFSKKFPHVKYSLKHFDSSDVIDEILNQKSNFGFVGAKIRNSQIEYMTISADELVLIAPSSMDIKSEDGYIDLNNFKGHPLIMRETGSGTRDLFIRELEKHKLSMDSFNIVAHVENTESIKQMVRKGMGISIISKAAVEDEQSFNLLNVYKIRGLKLNRHFYFAYPKKRTLAPLEEKFKEHVLDFVSI</sequence>
<dbReference type="PANTHER" id="PTHR30126:SF64">
    <property type="entry name" value="HTH-TYPE TRANSCRIPTIONAL REGULATOR CITR"/>
    <property type="match status" value="1"/>
</dbReference>
<dbReference type="SUPFAM" id="SSF53850">
    <property type="entry name" value="Periplasmic binding protein-like II"/>
    <property type="match status" value="1"/>
</dbReference>
<keyword evidence="4" id="KW-0804">Transcription</keyword>
<name>A0A069RAA1_PEPLI</name>
<dbReference type="Pfam" id="PF00126">
    <property type="entry name" value="HTH_1"/>
    <property type="match status" value="1"/>
</dbReference>
<dbReference type="STRING" id="1121324.CLIT_23c02760"/>
<dbReference type="InterPro" id="IPR005119">
    <property type="entry name" value="LysR_subst-bd"/>
</dbReference>
<protein>
    <submittedName>
        <fullName evidence="6">HTH-type transcriptional activator CmpR</fullName>
    </submittedName>
</protein>
<dbReference type="OrthoDB" id="9785745at2"/>
<dbReference type="FunFam" id="1.10.10.10:FF:000001">
    <property type="entry name" value="LysR family transcriptional regulator"/>
    <property type="match status" value="1"/>
</dbReference>
<keyword evidence="3" id="KW-0238">DNA-binding</keyword>
<dbReference type="PROSITE" id="PS50931">
    <property type="entry name" value="HTH_LYSR"/>
    <property type="match status" value="1"/>
</dbReference>
<comment type="similarity">
    <text evidence="1">Belongs to the LysR transcriptional regulatory family.</text>
</comment>
<dbReference type="GO" id="GO:0003700">
    <property type="term" value="F:DNA-binding transcription factor activity"/>
    <property type="evidence" value="ECO:0007669"/>
    <property type="project" value="InterPro"/>
</dbReference>
<dbReference type="InterPro" id="IPR036390">
    <property type="entry name" value="WH_DNA-bd_sf"/>
</dbReference>
<gene>
    <name evidence="6" type="primary">cmpR</name>
    <name evidence="6" type="ORF">CLIT_23c02760</name>
</gene>
<dbReference type="NCBIfam" id="NF040786">
    <property type="entry name" value="LysR_Sec_metab"/>
    <property type="match status" value="1"/>
</dbReference>
<keyword evidence="7" id="KW-1185">Reference proteome</keyword>
<proteinExistence type="inferred from homology"/>
<dbReference type="PANTHER" id="PTHR30126">
    <property type="entry name" value="HTH-TYPE TRANSCRIPTIONAL REGULATOR"/>
    <property type="match status" value="1"/>
</dbReference>
<feature type="domain" description="HTH lysR-type" evidence="5">
    <location>
        <begin position="1"/>
        <end position="58"/>
    </location>
</feature>
<dbReference type="Pfam" id="PF03466">
    <property type="entry name" value="LysR_substrate"/>
    <property type="match status" value="1"/>
</dbReference>
<evidence type="ECO:0000313" key="6">
    <source>
        <dbReference type="EMBL" id="KDR94004.1"/>
    </source>
</evidence>
<evidence type="ECO:0000259" key="5">
    <source>
        <dbReference type="PROSITE" id="PS50931"/>
    </source>
</evidence>
<dbReference type="Proteomes" id="UP000027946">
    <property type="component" value="Unassembled WGS sequence"/>
</dbReference>
<dbReference type="eggNOG" id="COG0583">
    <property type="taxonomic scope" value="Bacteria"/>
</dbReference>
<keyword evidence="2" id="KW-0805">Transcription regulation</keyword>
<dbReference type="SUPFAM" id="SSF46785">
    <property type="entry name" value="Winged helix' DNA-binding domain"/>
    <property type="match status" value="1"/>
</dbReference>
<comment type="caution">
    <text evidence="6">The sequence shown here is derived from an EMBL/GenBank/DDBJ whole genome shotgun (WGS) entry which is preliminary data.</text>
</comment>